<comment type="caution">
    <text evidence="10">The sequence shown here is derived from an EMBL/GenBank/DDBJ whole genome shotgun (WGS) entry which is preliminary data.</text>
</comment>
<comment type="pathway">
    <text evidence="1">Amino-acid biosynthesis; L-arginine biosynthesis; L-arginine from L-ornithine and carbamoyl phosphate: step 2/3.</text>
</comment>
<dbReference type="EMBL" id="JFGV01000010">
    <property type="protein sequence ID" value="EYU16486.1"/>
    <property type="molecule type" value="Genomic_DNA"/>
</dbReference>
<evidence type="ECO:0000256" key="2">
    <source>
        <dbReference type="ARBA" id="ARBA00012286"/>
    </source>
</evidence>
<evidence type="ECO:0000256" key="4">
    <source>
        <dbReference type="ARBA" id="ARBA00022598"/>
    </source>
</evidence>
<gene>
    <name evidence="10" type="ORF">BA1DRAFT_00969</name>
</gene>
<dbReference type="EC" id="6.3.4.5" evidence="2"/>
<name>A0A022PLL2_9GAMM</name>
<evidence type="ECO:0000259" key="9">
    <source>
        <dbReference type="Pfam" id="PF20979"/>
    </source>
</evidence>
<dbReference type="PATRIC" id="fig|1393736.3.peg.1001"/>
<dbReference type="GO" id="GO:0006526">
    <property type="term" value="P:L-arginine biosynthetic process"/>
    <property type="evidence" value="ECO:0007669"/>
    <property type="project" value="UniProtKB-UniPathway"/>
</dbReference>
<feature type="domain" description="Arginosuccinate synthase C-terminal" evidence="9">
    <location>
        <begin position="169"/>
        <end position="385"/>
    </location>
</feature>
<reference evidence="10 11" key="1">
    <citation type="submission" date="2014-03" db="EMBL/GenBank/DDBJ databases">
        <title>Draft Genome of Photorhabdus luminescens BA1, an Egyptian Isolate.</title>
        <authorList>
            <person name="Ghazal S."/>
            <person name="Hurst S.G.IV."/>
            <person name="Morris K."/>
            <person name="Thomas K."/>
            <person name="Tisa L.S."/>
        </authorList>
    </citation>
    <scope>NUCLEOTIDE SEQUENCE [LARGE SCALE GENOMIC DNA]</scope>
    <source>
        <strain evidence="10 11">BA1</strain>
    </source>
</reference>
<keyword evidence="3" id="KW-0055">Arginine biosynthesis</keyword>
<dbReference type="PANTHER" id="PTHR11587:SF2">
    <property type="entry name" value="ARGININOSUCCINATE SYNTHASE"/>
    <property type="match status" value="1"/>
</dbReference>
<dbReference type="GO" id="GO:0005737">
    <property type="term" value="C:cytoplasm"/>
    <property type="evidence" value="ECO:0007669"/>
    <property type="project" value="TreeGrafter"/>
</dbReference>
<evidence type="ECO:0000256" key="6">
    <source>
        <dbReference type="ARBA" id="ARBA00022741"/>
    </source>
</evidence>
<dbReference type="GO" id="GO:0005524">
    <property type="term" value="F:ATP binding"/>
    <property type="evidence" value="ECO:0007669"/>
    <property type="project" value="UniProtKB-KW"/>
</dbReference>
<dbReference type="AlphaFoldDB" id="A0A022PLL2"/>
<proteinExistence type="predicted"/>
<dbReference type="RefSeq" id="WP_036776593.1">
    <property type="nucleotide sequence ID" value="NZ_CAWLTM010000105.1"/>
</dbReference>
<evidence type="ECO:0000256" key="5">
    <source>
        <dbReference type="ARBA" id="ARBA00022605"/>
    </source>
</evidence>
<dbReference type="GO" id="GO:0000050">
    <property type="term" value="P:urea cycle"/>
    <property type="evidence" value="ECO:0007669"/>
    <property type="project" value="TreeGrafter"/>
</dbReference>
<evidence type="ECO:0000256" key="3">
    <source>
        <dbReference type="ARBA" id="ARBA00022571"/>
    </source>
</evidence>
<dbReference type="NCBIfam" id="TIGR00032">
    <property type="entry name" value="argG"/>
    <property type="match status" value="1"/>
</dbReference>
<organism evidence="10 11">
    <name type="scientific">Photorhabdus aegyptia</name>
    <dbReference type="NCBI Taxonomy" id="2805098"/>
    <lineage>
        <taxon>Bacteria</taxon>
        <taxon>Pseudomonadati</taxon>
        <taxon>Pseudomonadota</taxon>
        <taxon>Gammaproteobacteria</taxon>
        <taxon>Enterobacterales</taxon>
        <taxon>Morganellaceae</taxon>
        <taxon>Photorhabdus</taxon>
    </lineage>
</organism>
<dbReference type="InterPro" id="IPR048268">
    <property type="entry name" value="Arginosuc_syn_C"/>
</dbReference>
<dbReference type="InterPro" id="IPR001518">
    <property type="entry name" value="Arginosuc_synth"/>
</dbReference>
<dbReference type="Pfam" id="PF00764">
    <property type="entry name" value="Arginosuc_synth"/>
    <property type="match status" value="1"/>
</dbReference>
<keyword evidence="7" id="KW-0067">ATP-binding</keyword>
<dbReference type="SUPFAM" id="SSF69864">
    <property type="entry name" value="Argininosuccinate synthetase, C-terminal domain"/>
    <property type="match status" value="1"/>
</dbReference>
<keyword evidence="4 10" id="KW-0436">Ligase</keyword>
<protein>
    <recommendedName>
        <fullName evidence="2">argininosuccinate synthase</fullName>
        <ecNumber evidence="2">6.3.4.5</ecNumber>
    </recommendedName>
</protein>
<keyword evidence="6" id="KW-0547">Nucleotide-binding</keyword>
<evidence type="ECO:0000313" key="10">
    <source>
        <dbReference type="EMBL" id="EYU16486.1"/>
    </source>
</evidence>
<feature type="domain" description="Arginosuccinate synthase-like N-terminal" evidence="8">
    <location>
        <begin position="9"/>
        <end position="160"/>
    </location>
</feature>
<dbReference type="UniPathway" id="UPA00068">
    <property type="reaction ID" value="UER00113"/>
</dbReference>
<dbReference type="SUPFAM" id="SSF52402">
    <property type="entry name" value="Adenine nucleotide alpha hydrolases-like"/>
    <property type="match status" value="1"/>
</dbReference>
<dbReference type="Pfam" id="PF20979">
    <property type="entry name" value="Arginosuc_syn_C"/>
    <property type="match status" value="1"/>
</dbReference>
<dbReference type="Proteomes" id="UP000023464">
    <property type="component" value="Unassembled WGS sequence"/>
</dbReference>
<dbReference type="Gene3D" id="3.40.50.620">
    <property type="entry name" value="HUPs"/>
    <property type="match status" value="1"/>
</dbReference>
<dbReference type="GO" id="GO:0004055">
    <property type="term" value="F:argininosuccinate synthase activity"/>
    <property type="evidence" value="ECO:0007669"/>
    <property type="project" value="UniProtKB-EC"/>
</dbReference>
<dbReference type="InterPro" id="IPR048267">
    <property type="entry name" value="Arginosuc_syn_N"/>
</dbReference>
<dbReference type="PANTHER" id="PTHR11587">
    <property type="entry name" value="ARGININOSUCCINATE SYNTHASE"/>
    <property type="match status" value="1"/>
</dbReference>
<evidence type="ECO:0000256" key="7">
    <source>
        <dbReference type="ARBA" id="ARBA00022840"/>
    </source>
</evidence>
<evidence type="ECO:0000259" key="8">
    <source>
        <dbReference type="Pfam" id="PF00764"/>
    </source>
</evidence>
<accession>A0A022PLL2</accession>
<dbReference type="Gene3D" id="3.90.1260.10">
    <property type="entry name" value="Argininosuccinate synthetase, chain A, domain 2"/>
    <property type="match status" value="1"/>
</dbReference>
<evidence type="ECO:0000313" key="11">
    <source>
        <dbReference type="Proteomes" id="UP000023464"/>
    </source>
</evidence>
<dbReference type="InterPro" id="IPR014729">
    <property type="entry name" value="Rossmann-like_a/b/a_fold"/>
</dbReference>
<evidence type="ECO:0000256" key="1">
    <source>
        <dbReference type="ARBA" id="ARBA00004967"/>
    </source>
</evidence>
<dbReference type="GO" id="GO:0000053">
    <property type="term" value="P:argininosuccinate metabolic process"/>
    <property type="evidence" value="ECO:0007669"/>
    <property type="project" value="TreeGrafter"/>
</dbReference>
<sequence length="396" mass="45312">MSSDRVLVIYYNRLYNPLIIRSLKSKYKEVIALYIDEGQVRDIEDIELECMVAGADKFIYKDYRAQYAEHFLTKAIKANAIYQNGYFLSAALSRPAIAEAAVEVANELNIDYIAHQFRGNDQVRMDMNIEILNKIPIASLRDFKYDESVVNSYAMNYGIPQEFGCNNPYSTSENIWGFSVECGPLAEPEMLIPEDVKEKLFEDALSATEPIFLSLGFENGIPISIDGEKKSLYEIIEILNKIGKKQSIGIFDIVEDGIVGLKTRAIYQSPAAHILITAHRDLECYCSNRNENWFKEIIDKKWVELVYSGLWYDPLLTHLNHFIDSMNQHVNGEIKLELGYKYANVCSRTSKTTIYDDNLAIYNCGHLYSQNDAEGFAKIFNIHTKQSAKSKMRQIL</sequence>
<dbReference type="InterPro" id="IPR024074">
    <property type="entry name" value="AS_cat/multimer_dom_body"/>
</dbReference>
<keyword evidence="5" id="KW-0028">Amino-acid biosynthesis</keyword>
<keyword evidence="11" id="KW-1185">Reference proteome</keyword>